<evidence type="ECO:0000256" key="9">
    <source>
        <dbReference type="SAM" id="SignalP"/>
    </source>
</evidence>
<dbReference type="Gene3D" id="2.170.130.10">
    <property type="entry name" value="TonB-dependent receptor, plug domain"/>
    <property type="match status" value="1"/>
</dbReference>
<evidence type="ECO:0000256" key="1">
    <source>
        <dbReference type="ARBA" id="ARBA00004571"/>
    </source>
</evidence>
<feature type="domain" description="TonB-dependent receptor plug" evidence="11">
    <location>
        <begin position="62"/>
        <end position="170"/>
    </location>
</feature>
<evidence type="ECO:0000259" key="10">
    <source>
        <dbReference type="Pfam" id="PF00593"/>
    </source>
</evidence>
<feature type="domain" description="TonB-dependent receptor-like beta-barrel" evidence="10">
    <location>
        <begin position="269"/>
        <end position="695"/>
    </location>
</feature>
<dbReference type="Gene3D" id="2.40.170.20">
    <property type="entry name" value="TonB-dependent receptor, beta-barrel domain"/>
    <property type="match status" value="1"/>
</dbReference>
<evidence type="ECO:0000256" key="4">
    <source>
        <dbReference type="ARBA" id="ARBA00022692"/>
    </source>
</evidence>
<sequence length="757" mass="81897">MTGWRVGEISALALAVALFGADAVAQESLPDIDIGAPIAAATPAAAAARAEDAQKAKVRVEAASETVFSGQQVNAVPFARPGEALEIVPGLSVTQHSGEGKANQYFLRGFQLDHGTDFSLTLDGMPINMRTHGHGQGYADANFLIPELLSSVVGRKGPYYADKGDFSSAGSVDMQYIDKLDHGFFRATGGSFAYGRLLGAKSFEVNGGNLLTAIESSIYNGPWTRPDEMRKINSVLRWSRGTQEDGVSITAMAYANRWFSTDQIPSRAVYGGIMPLWGNVDSTDGGDASRFSLSARWSQTEGAHSSRVEAYAIRSTLDLYNNFTYFLSHPDLGDQFRQFDRRTVLGVNAQHAYKYELAGLPIESRIGLESRYDNIRLGLQDSWRRQPYDTITNSHVAEGSVGLWTDTTVRFTPWLRATGGVRFDYFAASVGSLQDPLSAPKDENGAPIWTGPWNSGSKSATMGSPKVGVVIGPFEQTELFLNFGEGLHSTDVRGTVTRLSPADGSSVATIPLLVKQRGAEIGVRTTRLLEGLESSVALWWLNNDSENQFEGDSGSTSFGRPSRRYGIEIINHYTPASWLRMEGSVSLSHARFRGVDQQQALAWIDLLSPDAIGYGTYVGNAPGNYIPDSPNIVAMGQIEVGEATGPFAALRYRYLGERPLTEDGAFKSPATGTLNLRAGYRFDNGWSIQADAFNVTNSRSDMITYGYGSLIPSDPLYGLCKAGVAPSNVCSVGVMGRHFKPMEPPAVRVSITGPLPF</sequence>
<keyword evidence="9" id="KW-0732">Signal</keyword>
<evidence type="ECO:0000256" key="2">
    <source>
        <dbReference type="ARBA" id="ARBA00022448"/>
    </source>
</evidence>
<name>A0A549T4Y2_METSR</name>
<dbReference type="PANTHER" id="PTHR30069">
    <property type="entry name" value="TONB-DEPENDENT OUTER MEMBRANE RECEPTOR"/>
    <property type="match status" value="1"/>
</dbReference>
<evidence type="ECO:0000313" key="13">
    <source>
        <dbReference type="Proteomes" id="UP000316781"/>
    </source>
</evidence>
<dbReference type="InterPro" id="IPR039426">
    <property type="entry name" value="TonB-dep_rcpt-like"/>
</dbReference>
<feature type="chain" id="PRO_5022037946" evidence="9">
    <location>
        <begin position="26"/>
        <end position="757"/>
    </location>
</feature>
<dbReference type="GO" id="GO:0015344">
    <property type="term" value="F:siderophore uptake transmembrane transporter activity"/>
    <property type="evidence" value="ECO:0007669"/>
    <property type="project" value="TreeGrafter"/>
</dbReference>
<dbReference type="SUPFAM" id="SSF56935">
    <property type="entry name" value="Porins"/>
    <property type="match status" value="1"/>
</dbReference>
<keyword evidence="4" id="KW-0812">Transmembrane</keyword>
<evidence type="ECO:0000256" key="5">
    <source>
        <dbReference type="ARBA" id="ARBA00023077"/>
    </source>
</evidence>
<evidence type="ECO:0000256" key="3">
    <source>
        <dbReference type="ARBA" id="ARBA00022452"/>
    </source>
</evidence>
<gene>
    <name evidence="12" type="ORF">FM996_03515</name>
</gene>
<dbReference type="AlphaFoldDB" id="A0A549T4Y2"/>
<organism evidence="12 13">
    <name type="scientific">Methylosinus sporium</name>
    <dbReference type="NCBI Taxonomy" id="428"/>
    <lineage>
        <taxon>Bacteria</taxon>
        <taxon>Pseudomonadati</taxon>
        <taxon>Pseudomonadota</taxon>
        <taxon>Alphaproteobacteria</taxon>
        <taxon>Hyphomicrobiales</taxon>
        <taxon>Methylocystaceae</taxon>
        <taxon>Methylosinus</taxon>
    </lineage>
</organism>
<dbReference type="InterPro" id="IPR036942">
    <property type="entry name" value="Beta-barrel_TonB_sf"/>
</dbReference>
<dbReference type="Pfam" id="PF07715">
    <property type="entry name" value="Plug"/>
    <property type="match status" value="1"/>
</dbReference>
<dbReference type="RefSeq" id="WP_142861862.1">
    <property type="nucleotide sequence ID" value="NZ_VJMF01000015.1"/>
</dbReference>
<keyword evidence="3" id="KW-1134">Transmembrane beta strand</keyword>
<evidence type="ECO:0000256" key="7">
    <source>
        <dbReference type="ARBA" id="ARBA00023237"/>
    </source>
</evidence>
<dbReference type="Pfam" id="PF00593">
    <property type="entry name" value="TonB_dep_Rec_b-barrel"/>
    <property type="match status" value="1"/>
</dbReference>
<reference evidence="12 13" key="1">
    <citation type="submission" date="2019-07" db="EMBL/GenBank/DDBJ databases">
        <title>Ln-dependent methylotrophs.</title>
        <authorList>
            <person name="Tani A."/>
        </authorList>
    </citation>
    <scope>NUCLEOTIDE SEQUENCE [LARGE SCALE GENOMIC DNA]</scope>
    <source>
        <strain evidence="12 13">SM89A</strain>
    </source>
</reference>
<evidence type="ECO:0000256" key="6">
    <source>
        <dbReference type="ARBA" id="ARBA00023136"/>
    </source>
</evidence>
<accession>A0A549T4Y2</accession>
<evidence type="ECO:0000313" key="12">
    <source>
        <dbReference type="EMBL" id="TRL36924.1"/>
    </source>
</evidence>
<comment type="caution">
    <text evidence="12">The sequence shown here is derived from an EMBL/GenBank/DDBJ whole genome shotgun (WGS) entry which is preliminary data.</text>
</comment>
<dbReference type="InterPro" id="IPR012910">
    <property type="entry name" value="Plug_dom"/>
</dbReference>
<protein>
    <submittedName>
        <fullName evidence="12">TonB-dependent receptor</fullName>
    </submittedName>
</protein>
<dbReference type="GO" id="GO:0009279">
    <property type="term" value="C:cell outer membrane"/>
    <property type="evidence" value="ECO:0007669"/>
    <property type="project" value="UniProtKB-SubCell"/>
</dbReference>
<comment type="similarity">
    <text evidence="8">Belongs to the TonB-dependent receptor family.</text>
</comment>
<feature type="signal peptide" evidence="9">
    <location>
        <begin position="1"/>
        <end position="25"/>
    </location>
</feature>
<keyword evidence="6 8" id="KW-0472">Membrane</keyword>
<comment type="subcellular location">
    <subcellularLocation>
        <location evidence="1">Cell outer membrane</location>
        <topology evidence="1">Multi-pass membrane protein</topology>
    </subcellularLocation>
</comment>
<keyword evidence="7" id="KW-0998">Cell outer membrane</keyword>
<dbReference type="EMBL" id="VJMF01000015">
    <property type="protein sequence ID" value="TRL36924.1"/>
    <property type="molecule type" value="Genomic_DNA"/>
</dbReference>
<dbReference type="Proteomes" id="UP000316781">
    <property type="component" value="Unassembled WGS sequence"/>
</dbReference>
<evidence type="ECO:0000259" key="11">
    <source>
        <dbReference type="Pfam" id="PF07715"/>
    </source>
</evidence>
<dbReference type="InterPro" id="IPR000531">
    <property type="entry name" value="Beta-barrel_TonB"/>
</dbReference>
<keyword evidence="12" id="KW-0675">Receptor</keyword>
<proteinExistence type="inferred from homology"/>
<dbReference type="GO" id="GO:0044718">
    <property type="term" value="P:siderophore transmembrane transport"/>
    <property type="evidence" value="ECO:0007669"/>
    <property type="project" value="TreeGrafter"/>
</dbReference>
<evidence type="ECO:0000256" key="8">
    <source>
        <dbReference type="RuleBase" id="RU003357"/>
    </source>
</evidence>
<dbReference type="InterPro" id="IPR037066">
    <property type="entry name" value="Plug_dom_sf"/>
</dbReference>
<keyword evidence="2" id="KW-0813">Transport</keyword>
<keyword evidence="5 8" id="KW-0798">TonB box</keyword>
<dbReference type="PANTHER" id="PTHR30069:SF36">
    <property type="entry name" value="BLL6948 PROTEIN"/>
    <property type="match status" value="1"/>
</dbReference>